<proteinExistence type="predicted"/>
<evidence type="ECO:0000313" key="2">
    <source>
        <dbReference type="Proteomes" id="UP000076154"/>
    </source>
</evidence>
<name>A0A369K8M9_HYPMA</name>
<comment type="caution">
    <text evidence="1">The sequence shown here is derived from an EMBL/GenBank/DDBJ whole genome shotgun (WGS) entry which is preliminary data.</text>
</comment>
<reference evidence="1" key="1">
    <citation type="submission" date="2018-04" db="EMBL/GenBank/DDBJ databases">
        <title>Whole genome sequencing of Hypsizygus marmoreus.</title>
        <authorList>
            <person name="Choi I.-G."/>
            <person name="Min B."/>
            <person name="Kim J.-G."/>
            <person name="Kim S."/>
            <person name="Oh Y.-L."/>
            <person name="Kong W.-S."/>
            <person name="Park H."/>
            <person name="Jeong J."/>
            <person name="Song E.-S."/>
        </authorList>
    </citation>
    <scope>NUCLEOTIDE SEQUENCE [LARGE SCALE GENOMIC DNA]</scope>
    <source>
        <strain evidence="1">51987-8</strain>
    </source>
</reference>
<dbReference type="AlphaFoldDB" id="A0A369K8M9"/>
<dbReference type="InParanoid" id="A0A369K8M9"/>
<gene>
    <name evidence="1" type="ORF">Hypma_004901</name>
</gene>
<sequence>MQKQATLARFRCVLAPIRRLPPEILATIFYFTRDWAPKSVIEGALDSVRVGPYPGPSPLRITHVCSKWRCIALSVPKLWATITARDKIPTSTIRRTDPAHDEHLRTWLARTGMVHPLDITIHGRPWEAKDRTRLFWIQPYTHRIKELSLTGHFKNSTEHFFPILERLTISDFTISRSWKTGSFPSLRRVGIYGYTDHFPKFVPWRQLTALDLNVDRVDGPDLLRTLSRCSALVKLEIAVGHVGGEAAGVVANGTIRLPRLISLEVVHSDDSRDITSLLLPAFTLPSLVTMTVEYNIWSGDVYRAFQSHSLFPLQSLTLSSLPRMDTSEFISLLRETPSLMEVISFDAVSLVPELVAYLKLTTPDGAPELAPNLEYLAFQHSYGYNLGSVANGETILDMVASRDPSGEPAFLETSIEGLRVFRSHLPMRRCESHVASDRSVGRDVHIYF</sequence>
<protein>
    <submittedName>
        <fullName evidence="1">Uncharacterized protein</fullName>
    </submittedName>
</protein>
<dbReference type="SUPFAM" id="SSF52047">
    <property type="entry name" value="RNI-like"/>
    <property type="match status" value="1"/>
</dbReference>
<dbReference type="Gene3D" id="3.80.10.10">
    <property type="entry name" value="Ribonuclease Inhibitor"/>
    <property type="match status" value="1"/>
</dbReference>
<organism evidence="1 2">
    <name type="scientific">Hypsizygus marmoreus</name>
    <name type="common">White beech mushroom</name>
    <name type="synonym">Agaricus marmoreus</name>
    <dbReference type="NCBI Taxonomy" id="39966"/>
    <lineage>
        <taxon>Eukaryota</taxon>
        <taxon>Fungi</taxon>
        <taxon>Dikarya</taxon>
        <taxon>Basidiomycota</taxon>
        <taxon>Agaricomycotina</taxon>
        <taxon>Agaricomycetes</taxon>
        <taxon>Agaricomycetidae</taxon>
        <taxon>Agaricales</taxon>
        <taxon>Tricholomatineae</taxon>
        <taxon>Lyophyllaceae</taxon>
        <taxon>Hypsizygus</taxon>
    </lineage>
</organism>
<accession>A0A369K8M9</accession>
<dbReference type="InterPro" id="IPR032675">
    <property type="entry name" value="LRR_dom_sf"/>
</dbReference>
<dbReference type="OrthoDB" id="3365698at2759"/>
<dbReference type="Gene3D" id="1.20.1280.50">
    <property type="match status" value="1"/>
</dbReference>
<dbReference type="Proteomes" id="UP000076154">
    <property type="component" value="Unassembled WGS sequence"/>
</dbReference>
<keyword evidence="2" id="KW-1185">Reference proteome</keyword>
<dbReference type="EMBL" id="LUEZ02000003">
    <property type="protein sequence ID" value="RDB30941.1"/>
    <property type="molecule type" value="Genomic_DNA"/>
</dbReference>
<evidence type="ECO:0000313" key="1">
    <source>
        <dbReference type="EMBL" id="RDB30941.1"/>
    </source>
</evidence>